<dbReference type="InterPro" id="IPR015915">
    <property type="entry name" value="Kelch-typ_b-propeller"/>
</dbReference>
<accession>A0AAP0IDN6</accession>
<protein>
    <recommendedName>
        <fullName evidence="3">Kelch repeat-containing protein</fullName>
    </recommendedName>
</protein>
<gene>
    <name evidence="1" type="ORF">Syun_020293</name>
</gene>
<organism evidence="1 2">
    <name type="scientific">Stephania yunnanensis</name>
    <dbReference type="NCBI Taxonomy" id="152371"/>
    <lineage>
        <taxon>Eukaryota</taxon>
        <taxon>Viridiplantae</taxon>
        <taxon>Streptophyta</taxon>
        <taxon>Embryophyta</taxon>
        <taxon>Tracheophyta</taxon>
        <taxon>Spermatophyta</taxon>
        <taxon>Magnoliopsida</taxon>
        <taxon>Ranunculales</taxon>
        <taxon>Menispermaceae</taxon>
        <taxon>Menispermoideae</taxon>
        <taxon>Cissampelideae</taxon>
        <taxon>Stephania</taxon>
    </lineage>
</organism>
<evidence type="ECO:0008006" key="3">
    <source>
        <dbReference type="Google" id="ProtNLM"/>
    </source>
</evidence>
<dbReference type="InterPro" id="IPR053256">
    <property type="entry name" value="Kelch_repeat-containing"/>
</dbReference>
<dbReference type="PANTHER" id="PTHR46773">
    <property type="match status" value="1"/>
</dbReference>
<comment type="caution">
    <text evidence="1">The sequence shown here is derived from an EMBL/GenBank/DDBJ whole genome shotgun (WGS) entry which is preliminary data.</text>
</comment>
<name>A0AAP0IDN6_9MAGN</name>
<dbReference type="Proteomes" id="UP001420932">
    <property type="component" value="Unassembled WGS sequence"/>
</dbReference>
<proteinExistence type="predicted"/>
<dbReference type="Pfam" id="PF24681">
    <property type="entry name" value="Kelch_KLHDC2_KLHL20_DRC7"/>
    <property type="match status" value="1"/>
</dbReference>
<dbReference type="Gene3D" id="2.120.10.80">
    <property type="entry name" value="Kelch-type beta propeller"/>
    <property type="match status" value="2"/>
</dbReference>
<dbReference type="AlphaFoldDB" id="A0AAP0IDN6"/>
<dbReference type="EMBL" id="JBBNAF010000009">
    <property type="protein sequence ID" value="KAK9113496.1"/>
    <property type="molecule type" value="Genomic_DNA"/>
</dbReference>
<keyword evidence="2" id="KW-1185">Reference proteome</keyword>
<sequence>MDLNATELQWEEMASAPVARLDGAAVQIGDLLYVFAGYRTIDYVNSHVDVYNFTDNTWCGKFDMPKEMAHSHLGVASDGRYIYVVTGQYGPQCRGPVAHTFVLDTMAKQWRRMPPLPAPRYAPATQLWRGRLHVMGGSKEDRYEPALEHWSIAVNDGRVLENEWRAEIPIPRGGPHRACIVVDDRLFVIGGQEGDFMAKPGSPIFKCSRRHEVVYGDVYMLDNKMNWKVLPPMPKPDSHIEFAWAVINNSIVIVGGTTEKHPVTKKMILVGELFQFHLNTLKWSVIGKMPFRVKTTLVGFWDGWLYFTSGQRDRGPDDPSPRKVIGNMFRTKLSF</sequence>
<evidence type="ECO:0000313" key="1">
    <source>
        <dbReference type="EMBL" id="KAK9113496.1"/>
    </source>
</evidence>
<dbReference type="SUPFAM" id="SSF117281">
    <property type="entry name" value="Kelch motif"/>
    <property type="match status" value="2"/>
</dbReference>
<evidence type="ECO:0000313" key="2">
    <source>
        <dbReference type="Proteomes" id="UP001420932"/>
    </source>
</evidence>
<reference evidence="1 2" key="1">
    <citation type="submission" date="2024-01" db="EMBL/GenBank/DDBJ databases">
        <title>Genome assemblies of Stephania.</title>
        <authorList>
            <person name="Yang L."/>
        </authorList>
    </citation>
    <scope>NUCLEOTIDE SEQUENCE [LARGE SCALE GENOMIC DNA]</scope>
    <source>
        <strain evidence="1">YNDBR</strain>
        <tissue evidence="1">Leaf</tissue>
    </source>
</reference>
<dbReference type="PANTHER" id="PTHR46773:SF5">
    <property type="entry name" value="OS04G0487100 PROTEIN"/>
    <property type="match status" value="1"/>
</dbReference>